<accession>A0AAX0YQJ6</accession>
<keyword evidence="9 13" id="KW-0472">Membrane</keyword>
<dbReference type="EMBL" id="PYOZ01000030">
    <property type="protein sequence ID" value="PSX38927.1"/>
    <property type="molecule type" value="Genomic_DNA"/>
</dbReference>
<dbReference type="Pfam" id="PF08345">
    <property type="entry name" value="YscJ_FliF_C"/>
    <property type="match status" value="1"/>
</dbReference>
<dbReference type="AlphaFoldDB" id="A0AAX0YQJ6"/>
<proteinExistence type="inferred from homology"/>
<evidence type="ECO:0000256" key="4">
    <source>
        <dbReference type="ARBA" id="ARBA00007971"/>
    </source>
</evidence>
<evidence type="ECO:0000259" key="15">
    <source>
        <dbReference type="Pfam" id="PF08345"/>
    </source>
</evidence>
<keyword evidence="10" id="KW-0975">Bacterial flagellum</keyword>
<comment type="caution">
    <text evidence="16">The sequence shown here is derived from an EMBL/GenBank/DDBJ whole genome shotgun (WGS) entry which is preliminary data.</text>
</comment>
<keyword evidence="17" id="KW-1185">Reference proteome</keyword>
<reference evidence="16 17" key="1">
    <citation type="submission" date="2018-01" db="EMBL/GenBank/DDBJ databases">
        <title>Whole genome sequencing of Histamine producing bacteria.</title>
        <authorList>
            <person name="Butler K."/>
        </authorList>
    </citation>
    <scope>NUCLEOTIDE SEQUENCE [LARGE SCALE GENOMIC DNA]</scope>
    <source>
        <strain evidence="16 17">A1-4</strain>
    </source>
</reference>
<dbReference type="InterPro" id="IPR000067">
    <property type="entry name" value="FlgMring_FliF"/>
</dbReference>
<dbReference type="PRINTS" id="PR01009">
    <property type="entry name" value="FLGMRINGFLIF"/>
</dbReference>
<dbReference type="PANTHER" id="PTHR30046">
    <property type="entry name" value="FLAGELLAR M-RING PROTEIN"/>
    <property type="match status" value="1"/>
</dbReference>
<keyword evidence="6" id="KW-1003">Cell membrane</keyword>
<evidence type="ECO:0000256" key="10">
    <source>
        <dbReference type="ARBA" id="ARBA00023143"/>
    </source>
</evidence>
<keyword evidence="16" id="KW-0966">Cell projection</keyword>
<sequence length="710" mass="78390">MSLLNNISSKLSGIPTTHKMLAVAVATALTIGGGAATYIANSDDNSGYVSLISSKNSADIPKAITQLDTKDIKYRITPNGDLLVSEKDIIPARNVLAKDGQLFSSKTGYDLLNKEQSIFINSTQQQLLKTQVIEENLQLTLEQIDGVQAAKVHLSLSEASDFMRDTNKSTASIMLELEPGKQLSDAQVRSIANLVSSSVPYLSPDDVVITDQYAQQLTGDSEDNYAMSVSQVRYKTKLEGKLHANIMQVIAPLIGLQNMRVSVNADINYDKIQNTKEEYLKDPQAIQSEQLEYNYDDSRDGAGKGVPGALSNQPPGHVKLSAKDKNSVPSSNASAISHEKIKRNYNVGRSVTNTEYGGMALRKIDVVVLIDKKTLEDDFVYDGAAIKLPDAPLAPVKPTEPKEPDFVANTKPARMTEEQRSIYAQYGKDKEQYKADLVKYNAALTAYTPLKAKYDKEVKTLTKAYNENNTANRKIALEAFIKQRTLNIESMTRGAVGFDKARGDTVTVITDSFIPRQSLKKIEPVKADTSKTGLQLKDYAVVAISVCIALIVLLLGLLFVRRKNKAKIQNASNTEEQEQNIQDILGDVMKNDGYVKRSEDDIAKTMTRDQLGQDNLNADDVDLESLIEIAKDNLRDKQKPALIVLSEWLDNRTDLQNSIIAEIKDNNGILRISKAGDADSELFVSPDEFSDDFDIDSLIEKTQRPHQEMP</sequence>
<feature type="domain" description="Flagellar M-ring N-terminal" evidence="14">
    <location>
        <begin position="47"/>
        <end position="218"/>
    </location>
</feature>
<comment type="similarity">
    <text evidence="4">Belongs to the FliF family.</text>
</comment>
<dbReference type="GO" id="GO:0009431">
    <property type="term" value="C:bacterial-type flagellum basal body, MS ring"/>
    <property type="evidence" value="ECO:0007669"/>
    <property type="project" value="InterPro"/>
</dbReference>
<keyword evidence="8 13" id="KW-1133">Transmembrane helix</keyword>
<protein>
    <recommendedName>
        <fullName evidence="5">Flagellar M-ring protein</fullName>
    </recommendedName>
</protein>
<evidence type="ECO:0000256" key="12">
    <source>
        <dbReference type="SAM" id="MobiDB-lite"/>
    </source>
</evidence>
<dbReference type="RefSeq" id="WP_080888891.1">
    <property type="nucleotide sequence ID" value="NZ_JZTB01000013.1"/>
</dbReference>
<dbReference type="GO" id="GO:0005886">
    <property type="term" value="C:plasma membrane"/>
    <property type="evidence" value="ECO:0007669"/>
    <property type="project" value="UniProtKB-SubCell"/>
</dbReference>
<dbReference type="Proteomes" id="UP000240728">
    <property type="component" value="Unassembled WGS sequence"/>
</dbReference>
<evidence type="ECO:0000259" key="14">
    <source>
        <dbReference type="Pfam" id="PF01514"/>
    </source>
</evidence>
<comment type="function">
    <text evidence="1">The M ring may be actively involved in energy transduction.</text>
</comment>
<dbReference type="NCBIfam" id="TIGR00206">
    <property type="entry name" value="fliF"/>
    <property type="match status" value="1"/>
</dbReference>
<name>A0AAX0YQJ6_9GAMM</name>
<feature type="transmembrane region" description="Helical" evidence="13">
    <location>
        <begin position="21"/>
        <end position="40"/>
    </location>
</feature>
<dbReference type="Gene3D" id="3.30.300.30">
    <property type="match status" value="1"/>
</dbReference>
<evidence type="ECO:0000256" key="7">
    <source>
        <dbReference type="ARBA" id="ARBA00022692"/>
    </source>
</evidence>
<organism evidence="16 17">
    <name type="scientific">Photobacterium kishitanii</name>
    <dbReference type="NCBI Taxonomy" id="318456"/>
    <lineage>
        <taxon>Bacteria</taxon>
        <taxon>Pseudomonadati</taxon>
        <taxon>Pseudomonadota</taxon>
        <taxon>Gammaproteobacteria</taxon>
        <taxon>Vibrionales</taxon>
        <taxon>Vibrionaceae</taxon>
        <taxon>Photobacterium</taxon>
    </lineage>
</organism>
<feature type="region of interest" description="Disordered" evidence="12">
    <location>
        <begin position="297"/>
        <end position="335"/>
    </location>
</feature>
<dbReference type="GO" id="GO:0071973">
    <property type="term" value="P:bacterial-type flagellum-dependent cell motility"/>
    <property type="evidence" value="ECO:0007669"/>
    <property type="project" value="InterPro"/>
</dbReference>
<dbReference type="InterPro" id="IPR013556">
    <property type="entry name" value="Flag_M-ring_C"/>
</dbReference>
<evidence type="ECO:0000256" key="2">
    <source>
        <dbReference type="ARBA" id="ARBA00004117"/>
    </source>
</evidence>
<evidence type="ECO:0000313" key="17">
    <source>
        <dbReference type="Proteomes" id="UP000240728"/>
    </source>
</evidence>
<comment type="subcellular location">
    <subcellularLocation>
        <location evidence="2">Bacterial flagellum basal body</location>
    </subcellularLocation>
    <subcellularLocation>
        <location evidence="3">Cell membrane</location>
        <topology evidence="3">Multi-pass membrane protein</topology>
    </subcellularLocation>
</comment>
<keyword evidence="16" id="KW-0969">Cilium</keyword>
<evidence type="ECO:0000256" key="1">
    <source>
        <dbReference type="ARBA" id="ARBA00003820"/>
    </source>
</evidence>
<gene>
    <name evidence="16" type="primary">fliF</name>
    <name evidence="16" type="ORF">C0W53_22230</name>
</gene>
<feature type="domain" description="Flagellar M-ring C-terminal" evidence="15">
    <location>
        <begin position="251"/>
        <end position="376"/>
    </location>
</feature>
<evidence type="ECO:0000256" key="13">
    <source>
        <dbReference type="SAM" id="Phobius"/>
    </source>
</evidence>
<dbReference type="InterPro" id="IPR045851">
    <property type="entry name" value="AMP-bd_C_sf"/>
</dbReference>
<keyword evidence="7 13" id="KW-0812">Transmembrane</keyword>
<evidence type="ECO:0000256" key="11">
    <source>
        <dbReference type="ARBA" id="ARBA00025936"/>
    </source>
</evidence>
<comment type="subunit">
    <text evidence="11">The basal body constitutes a major portion of the flagellar organelle and consists of four rings (L,P,S, and M) mounted on a central rod. The M ring is integral to the inner membrane of the cell and may be connected to the flagellar rod via the S ring. The S (supramembrane ring) lies just distal to the M ring. The L and P rings lie in the outer membrane and the periplasmic space, respectively.</text>
</comment>
<dbReference type="PANTHER" id="PTHR30046:SF0">
    <property type="entry name" value="FLAGELLAR M-RING PROTEIN"/>
    <property type="match status" value="1"/>
</dbReference>
<dbReference type="InterPro" id="IPR006182">
    <property type="entry name" value="FliF_N_dom"/>
</dbReference>
<evidence type="ECO:0000313" key="16">
    <source>
        <dbReference type="EMBL" id="PSX38927.1"/>
    </source>
</evidence>
<evidence type="ECO:0000256" key="3">
    <source>
        <dbReference type="ARBA" id="ARBA00004651"/>
    </source>
</evidence>
<dbReference type="Pfam" id="PF01514">
    <property type="entry name" value="YscJ_FliF"/>
    <property type="match status" value="1"/>
</dbReference>
<evidence type="ECO:0000256" key="5">
    <source>
        <dbReference type="ARBA" id="ARBA00017949"/>
    </source>
</evidence>
<evidence type="ECO:0000256" key="9">
    <source>
        <dbReference type="ARBA" id="ARBA00023136"/>
    </source>
</evidence>
<evidence type="ECO:0000256" key="6">
    <source>
        <dbReference type="ARBA" id="ARBA00022475"/>
    </source>
</evidence>
<dbReference type="InterPro" id="IPR043427">
    <property type="entry name" value="YscJ/FliF"/>
</dbReference>
<feature type="transmembrane region" description="Helical" evidence="13">
    <location>
        <begin position="539"/>
        <end position="560"/>
    </location>
</feature>
<dbReference type="GO" id="GO:0003774">
    <property type="term" value="F:cytoskeletal motor activity"/>
    <property type="evidence" value="ECO:0007669"/>
    <property type="project" value="InterPro"/>
</dbReference>
<evidence type="ECO:0000256" key="8">
    <source>
        <dbReference type="ARBA" id="ARBA00022989"/>
    </source>
</evidence>
<keyword evidence="16" id="KW-0282">Flagellum</keyword>